<feature type="compositionally biased region" description="Polar residues" evidence="1">
    <location>
        <begin position="70"/>
        <end position="82"/>
    </location>
</feature>
<proteinExistence type="predicted"/>
<feature type="region of interest" description="Disordered" evidence="1">
    <location>
        <begin position="68"/>
        <end position="94"/>
    </location>
</feature>
<gene>
    <name evidence="2" type="ORF">BT96DRAFT_113893</name>
</gene>
<evidence type="ECO:0000256" key="1">
    <source>
        <dbReference type="SAM" id="MobiDB-lite"/>
    </source>
</evidence>
<organism evidence="2 3">
    <name type="scientific">Gymnopus androsaceus JB14</name>
    <dbReference type="NCBI Taxonomy" id="1447944"/>
    <lineage>
        <taxon>Eukaryota</taxon>
        <taxon>Fungi</taxon>
        <taxon>Dikarya</taxon>
        <taxon>Basidiomycota</taxon>
        <taxon>Agaricomycotina</taxon>
        <taxon>Agaricomycetes</taxon>
        <taxon>Agaricomycetidae</taxon>
        <taxon>Agaricales</taxon>
        <taxon>Marasmiineae</taxon>
        <taxon>Omphalotaceae</taxon>
        <taxon>Gymnopus</taxon>
    </lineage>
</organism>
<evidence type="ECO:0000313" key="2">
    <source>
        <dbReference type="EMBL" id="KAE9396419.1"/>
    </source>
</evidence>
<dbReference type="Proteomes" id="UP000799118">
    <property type="component" value="Unassembled WGS sequence"/>
</dbReference>
<accession>A0A6A4HDI3</accession>
<dbReference type="AlphaFoldDB" id="A0A6A4HDI3"/>
<reference evidence="2" key="1">
    <citation type="journal article" date="2019" name="Environ. Microbiol.">
        <title>Fungal ecological strategies reflected in gene transcription - a case study of two litter decomposers.</title>
        <authorList>
            <person name="Barbi F."/>
            <person name="Kohler A."/>
            <person name="Barry K."/>
            <person name="Baskaran P."/>
            <person name="Daum C."/>
            <person name="Fauchery L."/>
            <person name="Ihrmark K."/>
            <person name="Kuo A."/>
            <person name="LaButti K."/>
            <person name="Lipzen A."/>
            <person name="Morin E."/>
            <person name="Grigoriev I.V."/>
            <person name="Henrissat B."/>
            <person name="Lindahl B."/>
            <person name="Martin F."/>
        </authorList>
    </citation>
    <scope>NUCLEOTIDE SEQUENCE</scope>
    <source>
        <strain evidence="2">JB14</strain>
    </source>
</reference>
<name>A0A6A4HDI3_9AGAR</name>
<protein>
    <submittedName>
        <fullName evidence="2">Uncharacterized protein</fullName>
    </submittedName>
</protein>
<dbReference type="EMBL" id="ML769514">
    <property type="protein sequence ID" value="KAE9396419.1"/>
    <property type="molecule type" value="Genomic_DNA"/>
</dbReference>
<keyword evidence="3" id="KW-1185">Reference proteome</keyword>
<sequence length="105" mass="11431">MFETFPLPETALSSLFGRIKNISTQAQLPRDQLYPPTHPPRIHITSMDSFNSLDAIFPAATSALEGTPIFTPSRNASESPSTLPFDFEHSDDSDSVADTGFCVIA</sequence>
<evidence type="ECO:0000313" key="3">
    <source>
        <dbReference type="Proteomes" id="UP000799118"/>
    </source>
</evidence>